<proteinExistence type="predicted"/>
<comment type="caution">
    <text evidence="5">The sequence shown here is derived from an EMBL/GenBank/DDBJ whole genome shotgun (WGS) entry which is preliminary data.</text>
</comment>
<dbReference type="GO" id="GO:0016020">
    <property type="term" value="C:membrane"/>
    <property type="evidence" value="ECO:0007669"/>
    <property type="project" value="InterPro"/>
</dbReference>
<dbReference type="RefSeq" id="WP_110376239.1">
    <property type="nucleotide sequence ID" value="NZ_JAHBRY010000001.1"/>
</dbReference>
<name>A0A2V3U201_9HYPH</name>
<dbReference type="InterPro" id="IPR052524">
    <property type="entry name" value="MFS_Cyanate_Porter"/>
</dbReference>
<keyword evidence="2 4" id="KW-1133">Transmembrane helix</keyword>
<evidence type="ECO:0000313" key="6">
    <source>
        <dbReference type="Proteomes" id="UP000248021"/>
    </source>
</evidence>
<dbReference type="Proteomes" id="UP000248021">
    <property type="component" value="Unassembled WGS sequence"/>
</dbReference>
<feature type="transmembrane region" description="Helical" evidence="4">
    <location>
        <begin position="403"/>
        <end position="421"/>
    </location>
</feature>
<keyword evidence="3 4" id="KW-0472">Membrane</keyword>
<dbReference type="SUPFAM" id="SSF103473">
    <property type="entry name" value="MFS general substrate transporter"/>
    <property type="match status" value="1"/>
</dbReference>
<dbReference type="PANTHER" id="PTHR23523:SF2">
    <property type="entry name" value="2-NITROIMIDAZOLE TRANSPORTER"/>
    <property type="match status" value="1"/>
</dbReference>
<evidence type="ECO:0000256" key="2">
    <source>
        <dbReference type="ARBA" id="ARBA00022989"/>
    </source>
</evidence>
<feature type="transmembrane region" description="Helical" evidence="4">
    <location>
        <begin position="338"/>
        <end position="360"/>
    </location>
</feature>
<evidence type="ECO:0000256" key="4">
    <source>
        <dbReference type="SAM" id="Phobius"/>
    </source>
</evidence>
<feature type="transmembrane region" description="Helical" evidence="4">
    <location>
        <begin position="85"/>
        <end position="104"/>
    </location>
</feature>
<dbReference type="NCBIfam" id="TIGR00896">
    <property type="entry name" value="CynX"/>
    <property type="match status" value="1"/>
</dbReference>
<dbReference type="Pfam" id="PF07690">
    <property type="entry name" value="MFS_1"/>
    <property type="match status" value="1"/>
</dbReference>
<dbReference type="EMBL" id="QJJK01000008">
    <property type="protein sequence ID" value="PXW56507.1"/>
    <property type="molecule type" value="Genomic_DNA"/>
</dbReference>
<feature type="transmembrane region" description="Helical" evidence="4">
    <location>
        <begin position="201"/>
        <end position="220"/>
    </location>
</feature>
<feature type="transmembrane region" description="Helical" evidence="4">
    <location>
        <begin position="116"/>
        <end position="133"/>
    </location>
</feature>
<dbReference type="GO" id="GO:0022857">
    <property type="term" value="F:transmembrane transporter activity"/>
    <property type="evidence" value="ECO:0007669"/>
    <property type="project" value="InterPro"/>
</dbReference>
<dbReference type="AlphaFoldDB" id="A0A2V3U201"/>
<dbReference type="Gene3D" id="1.20.1250.20">
    <property type="entry name" value="MFS general substrate transporter like domains"/>
    <property type="match status" value="2"/>
</dbReference>
<feature type="transmembrane region" description="Helical" evidence="4">
    <location>
        <begin position="380"/>
        <end position="397"/>
    </location>
</feature>
<dbReference type="InterPro" id="IPR036259">
    <property type="entry name" value="MFS_trans_sf"/>
</dbReference>
<evidence type="ECO:0000256" key="3">
    <source>
        <dbReference type="ARBA" id="ARBA00023136"/>
    </source>
</evidence>
<dbReference type="PANTHER" id="PTHR23523">
    <property type="match status" value="1"/>
</dbReference>
<keyword evidence="1 4" id="KW-0812">Transmembrane</keyword>
<reference evidence="5 6" key="1">
    <citation type="submission" date="2018-05" db="EMBL/GenBank/DDBJ databases">
        <title>Genomic Encyclopedia of Type Strains, Phase IV (KMG-IV): sequencing the most valuable type-strain genomes for metagenomic binning, comparative biology and taxonomic classification.</title>
        <authorList>
            <person name="Goeker M."/>
        </authorList>
    </citation>
    <scope>NUCLEOTIDE SEQUENCE [LARGE SCALE GENOMIC DNA]</scope>
    <source>
        <strain evidence="5 6">DSM 6462</strain>
    </source>
</reference>
<feature type="transmembrane region" description="Helical" evidence="4">
    <location>
        <begin position="312"/>
        <end position="332"/>
    </location>
</feature>
<sequence length="443" mass="45981">MTTEVAGSTAPGLPQGQTAPTLADELLPEAELVEPPQGPAAPAGVPRWWLAVVLVLVSINLRPALSSVGSVLEELMRDTGASAAFVSVLTTLPVLCLGAFGLAAPPLARRFGTERVVLVTLLAMAAGLALRLFPSFLPLIGSTVVAGAAIGIIGVLMPGLVKRDFPKHASLMTGVYTMALCAGGALGAGATVPLAKAFDSWPAALAFWAAPAVLAAILWWPSIPKRRADQPKPVQYAVTGLWRDRLAWQVTLFTGLQSLLAYIVFGWLIQILRDRGLDAMTAGLTVSGSVLAQVPAALIVPILAARRRDQRGMIILIMTIGLMGMLGCLFAPLSTVAFWALLLGIGQGGNFALALLTIVLRSPDSHVAARLSSMAQSVGYTLAATGPFATGLLHSWTGSWDSVALLYLGVTIAGMACGLGAGRARHVNVTVTPLPQRTTVSGA</sequence>
<evidence type="ECO:0000256" key="1">
    <source>
        <dbReference type="ARBA" id="ARBA00022692"/>
    </source>
</evidence>
<dbReference type="InterPro" id="IPR004747">
    <property type="entry name" value="CynX-like"/>
</dbReference>
<evidence type="ECO:0000313" key="5">
    <source>
        <dbReference type="EMBL" id="PXW56507.1"/>
    </source>
</evidence>
<feature type="transmembrane region" description="Helical" evidence="4">
    <location>
        <begin position="284"/>
        <end position="305"/>
    </location>
</feature>
<feature type="transmembrane region" description="Helical" evidence="4">
    <location>
        <begin position="48"/>
        <end position="65"/>
    </location>
</feature>
<keyword evidence="6" id="KW-1185">Reference proteome</keyword>
<dbReference type="OrthoDB" id="5317164at2"/>
<feature type="transmembrane region" description="Helical" evidence="4">
    <location>
        <begin position="139"/>
        <end position="161"/>
    </location>
</feature>
<dbReference type="CDD" id="cd17339">
    <property type="entry name" value="MFS_NIMT_CynX_like"/>
    <property type="match status" value="1"/>
</dbReference>
<feature type="transmembrane region" description="Helical" evidence="4">
    <location>
        <begin position="173"/>
        <end position="195"/>
    </location>
</feature>
<protein>
    <submittedName>
        <fullName evidence="5">CP family cyanate transporter-like MFS transporter</fullName>
    </submittedName>
</protein>
<organism evidence="5 6">
    <name type="scientific">Chelatococcus asaccharovorans</name>
    <dbReference type="NCBI Taxonomy" id="28210"/>
    <lineage>
        <taxon>Bacteria</taxon>
        <taxon>Pseudomonadati</taxon>
        <taxon>Pseudomonadota</taxon>
        <taxon>Alphaproteobacteria</taxon>
        <taxon>Hyphomicrobiales</taxon>
        <taxon>Chelatococcaceae</taxon>
        <taxon>Chelatococcus</taxon>
    </lineage>
</organism>
<gene>
    <name evidence="5" type="ORF">C7450_108259</name>
</gene>
<feature type="transmembrane region" description="Helical" evidence="4">
    <location>
        <begin position="250"/>
        <end position="272"/>
    </location>
</feature>
<dbReference type="InterPro" id="IPR011701">
    <property type="entry name" value="MFS"/>
</dbReference>
<accession>A0A2V3U201</accession>